<feature type="region of interest" description="Disordered" evidence="5">
    <location>
        <begin position="1"/>
        <end position="27"/>
    </location>
</feature>
<dbReference type="GO" id="GO:0006352">
    <property type="term" value="P:DNA-templated transcription initiation"/>
    <property type="evidence" value="ECO:0007669"/>
    <property type="project" value="InterPro"/>
</dbReference>
<dbReference type="Pfam" id="PF04545">
    <property type="entry name" value="Sigma70_r4"/>
    <property type="match status" value="1"/>
</dbReference>
<comment type="caution">
    <text evidence="7">The sequence shown here is derived from an EMBL/GenBank/DDBJ whole genome shotgun (WGS) entry which is preliminary data.</text>
</comment>
<dbReference type="PANTHER" id="PTHR30385">
    <property type="entry name" value="SIGMA FACTOR F FLAGELLAR"/>
    <property type="match status" value="1"/>
</dbReference>
<evidence type="ECO:0000256" key="4">
    <source>
        <dbReference type="ARBA" id="ARBA00023163"/>
    </source>
</evidence>
<dbReference type="InterPro" id="IPR000943">
    <property type="entry name" value="RNA_pol_sigma70"/>
</dbReference>
<dbReference type="InterPro" id="IPR013324">
    <property type="entry name" value="RNA_pol_sigma_r3/r4-like"/>
</dbReference>
<proteinExistence type="predicted"/>
<dbReference type="Gene3D" id="1.20.140.160">
    <property type="match status" value="1"/>
</dbReference>
<evidence type="ECO:0000259" key="6">
    <source>
        <dbReference type="Pfam" id="PF04545"/>
    </source>
</evidence>
<protein>
    <recommendedName>
        <fullName evidence="6">RNA polymerase sigma-70 region 4 domain-containing protein</fullName>
    </recommendedName>
</protein>
<evidence type="ECO:0000256" key="3">
    <source>
        <dbReference type="ARBA" id="ARBA00023125"/>
    </source>
</evidence>
<dbReference type="InterPro" id="IPR014284">
    <property type="entry name" value="RNA_pol_sigma-70_dom"/>
</dbReference>
<dbReference type="GO" id="GO:0003677">
    <property type="term" value="F:DNA binding"/>
    <property type="evidence" value="ECO:0007669"/>
    <property type="project" value="UniProtKB-KW"/>
</dbReference>
<dbReference type="NCBIfam" id="TIGR02937">
    <property type="entry name" value="sigma70-ECF"/>
    <property type="match status" value="1"/>
</dbReference>
<dbReference type="RefSeq" id="WP_203658375.1">
    <property type="nucleotide sequence ID" value="NZ_BAAAZM010000013.1"/>
</dbReference>
<keyword evidence="8" id="KW-1185">Reference proteome</keyword>
<dbReference type="GO" id="GO:0016987">
    <property type="term" value="F:sigma factor activity"/>
    <property type="evidence" value="ECO:0007669"/>
    <property type="project" value="UniProtKB-KW"/>
</dbReference>
<dbReference type="InterPro" id="IPR007630">
    <property type="entry name" value="RNA_pol_sigma70_r4"/>
</dbReference>
<dbReference type="SUPFAM" id="SSF88659">
    <property type="entry name" value="Sigma3 and sigma4 domains of RNA polymerase sigma factors"/>
    <property type="match status" value="2"/>
</dbReference>
<accession>A0A8J3J5L6</accession>
<keyword evidence="3" id="KW-0238">DNA-binding</keyword>
<keyword evidence="4" id="KW-0804">Transcription</keyword>
<feature type="domain" description="RNA polymerase sigma-70 region 4" evidence="6">
    <location>
        <begin position="101"/>
        <end position="150"/>
    </location>
</feature>
<name>A0A8J3J5L6_9ACTN</name>
<sequence length="213" mass="22179">MGDPAAARSTGAPVADAGGREQLSQRLHRSAGVADLAAVLGVGTAEITETLLAEQNYRPMSLNAPTNRDDDGRPPRSLEEVVGSIDRDLDAVAARVSLPAALTRLPERDRTVLALRFVADLSQTEIGRRLGISQMHVSRIIASALAQLRAYLDGDDPVPAIRPRYGQRPPNDGRPGAYASGCPLPAAPHRGTADAGAVPTRDTGNAVAAGGGR</sequence>
<evidence type="ECO:0000256" key="1">
    <source>
        <dbReference type="ARBA" id="ARBA00023015"/>
    </source>
</evidence>
<dbReference type="Proteomes" id="UP000612808">
    <property type="component" value="Unassembled WGS sequence"/>
</dbReference>
<reference evidence="7" key="1">
    <citation type="submission" date="2021-01" db="EMBL/GenBank/DDBJ databases">
        <title>Whole genome shotgun sequence of Actinocatenispora rupis NBRC 107355.</title>
        <authorList>
            <person name="Komaki H."/>
            <person name="Tamura T."/>
        </authorList>
    </citation>
    <scope>NUCLEOTIDE SEQUENCE</scope>
    <source>
        <strain evidence="7">NBRC 107355</strain>
    </source>
</reference>
<evidence type="ECO:0000256" key="2">
    <source>
        <dbReference type="ARBA" id="ARBA00023082"/>
    </source>
</evidence>
<evidence type="ECO:0000313" key="8">
    <source>
        <dbReference type="Proteomes" id="UP000612808"/>
    </source>
</evidence>
<dbReference type="CDD" id="cd06171">
    <property type="entry name" value="Sigma70_r4"/>
    <property type="match status" value="1"/>
</dbReference>
<gene>
    <name evidence="7" type="ORF">Aru02nite_32810</name>
</gene>
<keyword evidence="2" id="KW-0731">Sigma factor</keyword>
<evidence type="ECO:0000256" key="5">
    <source>
        <dbReference type="SAM" id="MobiDB-lite"/>
    </source>
</evidence>
<dbReference type="EMBL" id="BOMB01000019">
    <property type="protein sequence ID" value="GID12392.1"/>
    <property type="molecule type" value="Genomic_DNA"/>
</dbReference>
<dbReference type="PRINTS" id="PR00046">
    <property type="entry name" value="SIGMA70FCT"/>
</dbReference>
<feature type="region of interest" description="Disordered" evidence="5">
    <location>
        <begin position="156"/>
        <end position="213"/>
    </location>
</feature>
<organism evidence="7 8">
    <name type="scientific">Actinocatenispora rupis</name>
    <dbReference type="NCBI Taxonomy" id="519421"/>
    <lineage>
        <taxon>Bacteria</taxon>
        <taxon>Bacillati</taxon>
        <taxon>Actinomycetota</taxon>
        <taxon>Actinomycetes</taxon>
        <taxon>Micromonosporales</taxon>
        <taxon>Micromonosporaceae</taxon>
        <taxon>Actinocatenispora</taxon>
    </lineage>
</organism>
<evidence type="ECO:0000313" key="7">
    <source>
        <dbReference type="EMBL" id="GID12392.1"/>
    </source>
</evidence>
<keyword evidence="1" id="KW-0805">Transcription regulation</keyword>
<dbReference type="AlphaFoldDB" id="A0A8J3J5L6"/>
<dbReference type="PANTHER" id="PTHR30385:SF4">
    <property type="entry name" value="RNA POLYMERASE SIGMA-E FACTOR"/>
    <property type="match status" value="1"/>
</dbReference>